<feature type="compositionally biased region" description="Polar residues" evidence="2">
    <location>
        <begin position="788"/>
        <end position="798"/>
    </location>
</feature>
<dbReference type="GO" id="GO:0005509">
    <property type="term" value="F:calcium ion binding"/>
    <property type="evidence" value="ECO:0007669"/>
    <property type="project" value="InterPro"/>
</dbReference>
<dbReference type="GO" id="GO:0005886">
    <property type="term" value="C:plasma membrane"/>
    <property type="evidence" value="ECO:0007669"/>
    <property type="project" value="TreeGrafter"/>
</dbReference>
<feature type="domain" description="UBA" evidence="3">
    <location>
        <begin position="1316"/>
        <end position="1357"/>
    </location>
</feature>
<protein>
    <submittedName>
        <fullName evidence="6">Uncharacterized protein</fullName>
    </submittedName>
</protein>
<feature type="coiled-coil region" evidence="1">
    <location>
        <begin position="485"/>
        <end position="610"/>
    </location>
</feature>
<sequence length="1357" mass="141349">MVAPTGHEQQYYDQLFAAVNKDNTGVLPGSEALPLLTASGLPQQTLGEVWAIADPDNNGFITKDGWYRAARVIGWLQKGNQTQVDASLVNKAGPYPTFSGYPAPPQQPPLAQTPLSANTTGTGALPPLTAADRTKFTRIFVGCGPSNGLVSGDKARDVFLKSKLNYDKLGLIWNLADTQQRGALDLPDFIIGMYLIQSSMANPSLALPMTLPPGTYEAASGGRPPPVTTGVQATHTGPTSPIQRQLTGTLQPQITGQSYTPPIATPPRSSTITPSRQSTSAMAFALPTQNTGGVPWDVTPEAKATSDRFFAQLDTQNKGVIEGDVAVPFMLQSQLDEGSLASIWDLADIRQEGKLDRSEFAVAMHLINSKLSGKELPTTVPHSLIPPHLRSQAVGAPSAPPTASKDLFDLFDDAPEQASAPQPFLPQPPSRRTTVQESAPVFQRQQSVFATTPQPAADLLGDETSAAPTSVLDRSAEIGNKKNQLENTTRSVHELETSRAELEQNAAASASQLAALEAELATARSRHEAESKTVSDLRVRVGEQAVSLKQLQADVISAESDLTAMRLEKDELEQALLSDKEEVRGLQRRMKELEDEKTGLKLLLEKFKKDARQQKGMVTIAKKQLSTAEGSRDAVQQEVRDTEKAIEGDDAFGVTQTSAIDSASFPAPAGVPLPRTPQTLSPEATGASQRSNNPFDRFNKSPIQRQVSSTPDHSHSAAAVALGGAGVAAGVAAGVFALGSEDHESATSEMQPTAAVSAGNDLAHDSGAAIAGDGNAAIDVDPFGIPVTDSSNNVPSTMQEDDPFGQATPEVAQRSVGGSGFDDSGFGDSFHTAVEQPSAGEATDFDTAFADFDDNSEGPTTQNNDIHATSVVSSLQDMPELPIPSGISPALVTDLRPDTERTASTQDIAPSSSPATPSVEPTGEAVAVAPASKVDEDDNESSDEDEGPEDVDGPRPDYGSRQVTPPEQGLPSAIAPVVTSTSPEVTTLPTDDHKVRRSAPPPPVARGSAGSGLASPTKIPTPASPGLSVPSTTSPALDPFGASGPLSTDPFGAPAPTPPLPAPVSSTDDHNAPVVPVLPSTGATATSAPSSTTDPFGAPAPSAPLASIDPFGAPAPSAVPTIDAFGVSIAPTQPSTGAAFDPFGAAVGGTSPPSQPPSAPSASEAHDPFGVPFTAAVPTVHALPKMSQFDDEDEFDFSDLPPTKTTAAPKAANPNSAFDDEFASFDDEFENPTHSSSDNSNSLIQTYEVVSPKVGKESVQEQGRGADEWGVGSTTAPAAGQSNTLSFDDAFGGDFEPTSNAVANAPPLPERPDLPQADDLEDVKKLCSMGFPRGLVVDALDANGYDFQKALNVLLDK</sequence>
<feature type="region of interest" description="Disordered" evidence="2">
    <location>
        <begin position="1136"/>
        <end position="1171"/>
    </location>
</feature>
<feature type="compositionally biased region" description="Polar residues" evidence="2">
    <location>
        <begin position="701"/>
        <end position="711"/>
    </location>
</feature>
<dbReference type="Gene3D" id="1.10.8.10">
    <property type="entry name" value="DNA helicase RuvA subunit, C-terminal domain"/>
    <property type="match status" value="1"/>
</dbReference>
<feature type="region of interest" description="Disordered" evidence="2">
    <location>
        <begin position="416"/>
        <end position="440"/>
    </location>
</feature>
<dbReference type="InterPro" id="IPR002048">
    <property type="entry name" value="EF_hand_dom"/>
</dbReference>
<feature type="compositionally biased region" description="Low complexity" evidence="2">
    <location>
        <begin position="976"/>
        <end position="989"/>
    </location>
</feature>
<evidence type="ECO:0000313" key="6">
    <source>
        <dbReference type="EMBL" id="RSH82687.1"/>
    </source>
</evidence>
<dbReference type="Proteomes" id="UP000279236">
    <property type="component" value="Unassembled WGS sequence"/>
</dbReference>
<dbReference type="InterPro" id="IPR011992">
    <property type="entry name" value="EF-hand-dom_pair"/>
</dbReference>
<feature type="compositionally biased region" description="Polar residues" evidence="2">
    <location>
        <begin position="1232"/>
        <end position="1245"/>
    </location>
</feature>
<dbReference type="PROSITE" id="PS50030">
    <property type="entry name" value="UBA"/>
    <property type="match status" value="1"/>
</dbReference>
<dbReference type="SUPFAM" id="SSF46934">
    <property type="entry name" value="UBA-like"/>
    <property type="match status" value="1"/>
</dbReference>
<dbReference type="SMART" id="SM00027">
    <property type="entry name" value="EH"/>
    <property type="match status" value="3"/>
</dbReference>
<evidence type="ECO:0000256" key="1">
    <source>
        <dbReference type="SAM" id="Coils"/>
    </source>
</evidence>
<dbReference type="PROSITE" id="PS50222">
    <property type="entry name" value="EF_HAND_2"/>
    <property type="match status" value="2"/>
</dbReference>
<dbReference type="SUPFAM" id="SSF47473">
    <property type="entry name" value="EF-hand"/>
    <property type="match status" value="3"/>
</dbReference>
<feature type="region of interest" description="Disordered" evidence="2">
    <location>
        <begin position="661"/>
        <end position="712"/>
    </location>
</feature>
<feature type="domain" description="EF-hand" evidence="5">
    <location>
        <begin position="335"/>
        <end position="370"/>
    </location>
</feature>
<feature type="domain" description="EH" evidence="4">
    <location>
        <begin position="8"/>
        <end position="99"/>
    </location>
</feature>
<comment type="caution">
    <text evidence="6">The sequence shown here is derived from an EMBL/GenBank/DDBJ whole genome shotgun (WGS) entry which is preliminary data.</text>
</comment>
<evidence type="ECO:0000313" key="7">
    <source>
        <dbReference type="Proteomes" id="UP000279236"/>
    </source>
</evidence>
<feature type="compositionally biased region" description="Low complexity" evidence="2">
    <location>
        <begin position="821"/>
        <end position="830"/>
    </location>
</feature>
<accession>A0A427XV58</accession>
<dbReference type="Gene3D" id="1.10.238.10">
    <property type="entry name" value="EF-hand"/>
    <property type="match status" value="3"/>
</dbReference>
<dbReference type="InterPro" id="IPR015940">
    <property type="entry name" value="UBA"/>
</dbReference>
<feature type="region of interest" description="Disordered" evidence="2">
    <location>
        <begin position="786"/>
        <end position="1119"/>
    </location>
</feature>
<feature type="region of interest" description="Disordered" evidence="2">
    <location>
        <begin position="1192"/>
        <end position="1320"/>
    </location>
</feature>
<dbReference type="InterPro" id="IPR009060">
    <property type="entry name" value="UBA-like_sf"/>
</dbReference>
<dbReference type="PROSITE" id="PS50031">
    <property type="entry name" value="EH"/>
    <property type="match status" value="3"/>
</dbReference>
<dbReference type="GO" id="GO:0006897">
    <property type="term" value="P:endocytosis"/>
    <property type="evidence" value="ECO:0007669"/>
    <property type="project" value="TreeGrafter"/>
</dbReference>
<dbReference type="PANTHER" id="PTHR11216">
    <property type="entry name" value="EH DOMAIN"/>
    <property type="match status" value="1"/>
</dbReference>
<dbReference type="InterPro" id="IPR000261">
    <property type="entry name" value="EH_dom"/>
</dbReference>
<feature type="compositionally biased region" description="Pro residues" evidence="2">
    <location>
        <begin position="1053"/>
        <end position="1062"/>
    </location>
</feature>
<feature type="domain" description="EH" evidence="4">
    <location>
        <begin position="302"/>
        <end position="391"/>
    </location>
</feature>
<feature type="compositionally biased region" description="Basic and acidic residues" evidence="2">
    <location>
        <begin position="1254"/>
        <end position="1267"/>
    </location>
</feature>
<feature type="domain" description="EH" evidence="4">
    <location>
        <begin position="132"/>
        <end position="222"/>
    </location>
</feature>
<dbReference type="RefSeq" id="XP_028476919.1">
    <property type="nucleotide sequence ID" value="XM_028623026.1"/>
</dbReference>
<keyword evidence="1" id="KW-0175">Coiled coil</keyword>
<dbReference type="Pfam" id="PF12763">
    <property type="entry name" value="EH"/>
    <property type="match status" value="3"/>
</dbReference>
<feature type="compositionally biased region" description="Acidic residues" evidence="2">
    <location>
        <begin position="935"/>
        <end position="951"/>
    </location>
</feature>
<feature type="compositionally biased region" description="Polar residues" evidence="2">
    <location>
        <begin position="430"/>
        <end position="440"/>
    </location>
</feature>
<keyword evidence="7" id="KW-1185">Reference proteome</keyword>
<feature type="domain" description="EF-hand" evidence="5">
    <location>
        <begin position="41"/>
        <end position="76"/>
    </location>
</feature>
<organism evidence="6 7">
    <name type="scientific">Apiotrichum porosum</name>
    <dbReference type="NCBI Taxonomy" id="105984"/>
    <lineage>
        <taxon>Eukaryota</taxon>
        <taxon>Fungi</taxon>
        <taxon>Dikarya</taxon>
        <taxon>Basidiomycota</taxon>
        <taxon>Agaricomycotina</taxon>
        <taxon>Tremellomycetes</taxon>
        <taxon>Trichosporonales</taxon>
        <taxon>Trichosporonaceae</taxon>
        <taxon>Apiotrichum</taxon>
    </lineage>
</organism>
<proteinExistence type="predicted"/>
<feature type="compositionally biased region" description="Polar residues" evidence="2">
    <location>
        <begin position="902"/>
        <end position="916"/>
    </location>
</feature>
<dbReference type="PANTHER" id="PTHR11216:SF170">
    <property type="entry name" value="DYNAMIN ASSOCIATED PROTEIN 160, ISOFORM D"/>
    <property type="match status" value="1"/>
</dbReference>
<dbReference type="SMART" id="SM00165">
    <property type="entry name" value="UBA"/>
    <property type="match status" value="1"/>
</dbReference>
<dbReference type="GeneID" id="39592224"/>
<feature type="compositionally biased region" description="Polar residues" evidence="2">
    <location>
        <begin position="857"/>
        <end position="876"/>
    </location>
</feature>
<reference evidence="6 7" key="1">
    <citation type="submission" date="2018-11" db="EMBL/GenBank/DDBJ databases">
        <title>Genome sequence of Apiotrichum porosum DSM 27194.</title>
        <authorList>
            <person name="Aliyu H."/>
            <person name="Gorte O."/>
            <person name="Ochsenreither K."/>
        </authorList>
    </citation>
    <scope>NUCLEOTIDE SEQUENCE [LARGE SCALE GENOMIC DNA]</scope>
    <source>
        <strain evidence="6 7">DSM 27194</strain>
    </source>
</reference>
<dbReference type="GO" id="GO:0016197">
    <property type="term" value="P:endosomal transport"/>
    <property type="evidence" value="ECO:0007669"/>
    <property type="project" value="TreeGrafter"/>
</dbReference>
<gene>
    <name evidence="6" type="ORF">EHS24_007681</name>
</gene>
<name>A0A427XV58_9TREE</name>
<feature type="compositionally biased region" description="Polar residues" evidence="2">
    <location>
        <begin position="676"/>
        <end position="694"/>
    </location>
</feature>
<dbReference type="STRING" id="105984.A0A427XV58"/>
<dbReference type="GO" id="GO:0005737">
    <property type="term" value="C:cytoplasm"/>
    <property type="evidence" value="ECO:0007669"/>
    <property type="project" value="TreeGrafter"/>
</dbReference>
<feature type="compositionally biased region" description="Low complexity" evidence="2">
    <location>
        <begin position="1198"/>
        <end position="1217"/>
    </location>
</feature>
<evidence type="ECO:0000259" key="5">
    <source>
        <dbReference type="PROSITE" id="PS50222"/>
    </source>
</evidence>
<dbReference type="CDD" id="cd00052">
    <property type="entry name" value="EH"/>
    <property type="match status" value="3"/>
</dbReference>
<evidence type="ECO:0000256" key="2">
    <source>
        <dbReference type="SAM" id="MobiDB-lite"/>
    </source>
</evidence>
<feature type="compositionally biased region" description="Low complexity" evidence="2">
    <location>
        <begin position="1079"/>
        <end position="1095"/>
    </location>
</feature>
<dbReference type="EMBL" id="RSCE01000005">
    <property type="protein sequence ID" value="RSH82687.1"/>
    <property type="molecule type" value="Genomic_DNA"/>
</dbReference>
<evidence type="ECO:0000259" key="4">
    <source>
        <dbReference type="PROSITE" id="PS50031"/>
    </source>
</evidence>
<evidence type="ECO:0000259" key="3">
    <source>
        <dbReference type="PROSITE" id="PS50030"/>
    </source>
</evidence>
<feature type="compositionally biased region" description="Polar residues" evidence="2">
    <location>
        <begin position="1272"/>
        <end position="1286"/>
    </location>
</feature>
<dbReference type="OrthoDB" id="524326at2759"/>
<feature type="compositionally biased region" description="Acidic residues" evidence="2">
    <location>
        <begin position="1218"/>
        <end position="1230"/>
    </location>
</feature>